<accession>A0A423SV02</accession>
<evidence type="ECO:0000256" key="1">
    <source>
        <dbReference type="SAM" id="Phobius"/>
    </source>
</evidence>
<reference evidence="2 3" key="2">
    <citation type="submission" date="2019-01" db="EMBL/GenBank/DDBJ databases">
        <title>The decoding of complex shrimp genome reveals the adaptation for benthos swimmer, frequently molting mechanism and breeding impact on genome.</title>
        <authorList>
            <person name="Sun Y."/>
            <person name="Gao Y."/>
            <person name="Yu Y."/>
        </authorList>
    </citation>
    <scope>NUCLEOTIDE SEQUENCE [LARGE SCALE GENOMIC DNA]</scope>
    <source>
        <tissue evidence="2">Muscle</tissue>
    </source>
</reference>
<name>A0A423SV02_PENVA</name>
<protein>
    <submittedName>
        <fullName evidence="2">Uncharacterized protein</fullName>
    </submittedName>
</protein>
<keyword evidence="1" id="KW-1133">Transmembrane helix</keyword>
<gene>
    <name evidence="2" type="ORF">C7M84_013815</name>
</gene>
<keyword evidence="1" id="KW-0472">Membrane</keyword>
<dbReference type="AlphaFoldDB" id="A0A423SV02"/>
<evidence type="ECO:0000313" key="2">
    <source>
        <dbReference type="EMBL" id="ROT68036.1"/>
    </source>
</evidence>
<organism evidence="2 3">
    <name type="scientific">Penaeus vannamei</name>
    <name type="common">Whiteleg shrimp</name>
    <name type="synonym">Litopenaeus vannamei</name>
    <dbReference type="NCBI Taxonomy" id="6689"/>
    <lineage>
        <taxon>Eukaryota</taxon>
        <taxon>Metazoa</taxon>
        <taxon>Ecdysozoa</taxon>
        <taxon>Arthropoda</taxon>
        <taxon>Crustacea</taxon>
        <taxon>Multicrustacea</taxon>
        <taxon>Malacostraca</taxon>
        <taxon>Eumalacostraca</taxon>
        <taxon>Eucarida</taxon>
        <taxon>Decapoda</taxon>
        <taxon>Dendrobranchiata</taxon>
        <taxon>Penaeoidea</taxon>
        <taxon>Penaeidae</taxon>
        <taxon>Penaeus</taxon>
    </lineage>
</organism>
<proteinExistence type="predicted"/>
<keyword evidence="1" id="KW-0812">Transmembrane</keyword>
<sequence length="133" mass="14505">MKMNGSSLKTSSFHRSRLTLCTGVLLAALFLVAIYSPAGRHKARNQNSLQTLPNHDGVHNTESISINMWSRCTVYTGILLAVLFLVAIYSTAEATPFPSPSCCPFHSWCCLSSPSPCPPGVDCSQLPNHRCCY</sequence>
<evidence type="ECO:0000313" key="3">
    <source>
        <dbReference type="Proteomes" id="UP000283509"/>
    </source>
</evidence>
<feature type="transmembrane region" description="Helical" evidence="1">
    <location>
        <begin position="66"/>
        <end position="89"/>
    </location>
</feature>
<dbReference type="Proteomes" id="UP000283509">
    <property type="component" value="Unassembled WGS sequence"/>
</dbReference>
<comment type="caution">
    <text evidence="2">The sequence shown here is derived from an EMBL/GenBank/DDBJ whole genome shotgun (WGS) entry which is preliminary data.</text>
</comment>
<keyword evidence="3" id="KW-1185">Reference proteome</keyword>
<reference evidence="2 3" key="1">
    <citation type="submission" date="2018-04" db="EMBL/GenBank/DDBJ databases">
        <authorList>
            <person name="Zhang X."/>
            <person name="Yuan J."/>
            <person name="Li F."/>
            <person name="Xiang J."/>
        </authorList>
    </citation>
    <scope>NUCLEOTIDE SEQUENCE [LARGE SCALE GENOMIC DNA]</scope>
    <source>
        <tissue evidence="2">Muscle</tissue>
    </source>
</reference>
<dbReference type="EMBL" id="QCYY01002723">
    <property type="protein sequence ID" value="ROT68036.1"/>
    <property type="molecule type" value="Genomic_DNA"/>
</dbReference>